<reference evidence="2 3" key="1">
    <citation type="submission" date="2020-08" db="EMBL/GenBank/DDBJ databases">
        <title>Genomic Encyclopedia of Type Strains, Phase IV (KMG-IV): sequencing the most valuable type-strain genomes for metagenomic binning, comparative biology and taxonomic classification.</title>
        <authorList>
            <person name="Goeker M."/>
        </authorList>
    </citation>
    <scope>NUCLEOTIDE SEQUENCE [LARGE SCALE GENOMIC DNA]</scope>
    <source>
        <strain evidence="2 3">DSM 4737</strain>
    </source>
</reference>
<sequence>MSNRLLSVIRAVVIGGSVLATPGLAQDVDPLKMQAEAIIARFDTALRACGVTPPYVPGVIVDSAPSLVSYYLDDRSVHLSRWAEMPEGMQGMLGGWAAAGTLGLTPEQQFAEIFNSLLVPHELGHYVASLDGRLTSSDSWENEVLANRIAIAFWLQDTVPNAPVADRVANFNVFLGQLPSPVPAGEDPHAYFESNYQALSNDASAYGWYQGAFMRTAWAEHEGVTFCDLVKPSAT</sequence>
<dbReference type="EMBL" id="JACHOR010000001">
    <property type="protein sequence ID" value="MBB5744899.1"/>
    <property type="molecule type" value="Genomic_DNA"/>
</dbReference>
<keyword evidence="3" id="KW-1185">Reference proteome</keyword>
<feature type="chain" id="PRO_5031244747" evidence="1">
    <location>
        <begin position="26"/>
        <end position="235"/>
    </location>
</feature>
<proteinExistence type="predicted"/>
<organism evidence="2 3">
    <name type="scientific">Brevundimonas variabilis</name>
    <dbReference type="NCBI Taxonomy" id="74312"/>
    <lineage>
        <taxon>Bacteria</taxon>
        <taxon>Pseudomonadati</taxon>
        <taxon>Pseudomonadota</taxon>
        <taxon>Alphaproteobacteria</taxon>
        <taxon>Caulobacterales</taxon>
        <taxon>Caulobacteraceae</taxon>
        <taxon>Brevundimonas</taxon>
    </lineage>
</organism>
<accession>A0A7W9FF02</accession>
<dbReference type="AlphaFoldDB" id="A0A7W9FF02"/>
<dbReference type="Proteomes" id="UP000545037">
    <property type="component" value="Unassembled WGS sequence"/>
</dbReference>
<gene>
    <name evidence="2" type="ORF">GGR13_000471</name>
</gene>
<keyword evidence="1" id="KW-0732">Signal</keyword>
<evidence type="ECO:0000256" key="1">
    <source>
        <dbReference type="SAM" id="SignalP"/>
    </source>
</evidence>
<comment type="caution">
    <text evidence="2">The sequence shown here is derived from an EMBL/GenBank/DDBJ whole genome shotgun (WGS) entry which is preliminary data.</text>
</comment>
<name>A0A7W9FF02_9CAUL</name>
<feature type="signal peptide" evidence="1">
    <location>
        <begin position="1"/>
        <end position="25"/>
    </location>
</feature>
<evidence type="ECO:0000313" key="2">
    <source>
        <dbReference type="EMBL" id="MBB5744899.1"/>
    </source>
</evidence>
<dbReference type="RefSeq" id="WP_183211850.1">
    <property type="nucleotide sequence ID" value="NZ_JACHOR010000001.1"/>
</dbReference>
<protein>
    <submittedName>
        <fullName evidence="2">Uncharacterized protein</fullName>
    </submittedName>
</protein>
<evidence type="ECO:0000313" key="3">
    <source>
        <dbReference type="Proteomes" id="UP000545037"/>
    </source>
</evidence>